<keyword evidence="5 12" id="KW-0812">Transmembrane</keyword>
<accession>A0A024TGM3</accession>
<dbReference type="PANTHER" id="PTHR46988">
    <property type="entry name" value="TWO PORE CALCIUM CHANNEL PROTEIN 1"/>
    <property type="match status" value="1"/>
</dbReference>
<dbReference type="GO" id="GO:0005245">
    <property type="term" value="F:voltage-gated calcium channel activity"/>
    <property type="evidence" value="ECO:0007669"/>
    <property type="project" value="InterPro"/>
</dbReference>
<dbReference type="GeneID" id="20090207"/>
<evidence type="ECO:0000259" key="13">
    <source>
        <dbReference type="PROSITE" id="PS50222"/>
    </source>
</evidence>
<feature type="domain" description="EF-hand" evidence="13">
    <location>
        <begin position="362"/>
        <end position="397"/>
    </location>
</feature>
<feature type="transmembrane region" description="Helical" evidence="12">
    <location>
        <begin position="273"/>
        <end position="299"/>
    </location>
</feature>
<comment type="subcellular location">
    <subcellularLocation>
        <location evidence="1">Membrane</location>
        <topology evidence="1">Multi-pass membrane protein</topology>
    </subcellularLocation>
</comment>
<feature type="transmembrane region" description="Helical" evidence="12">
    <location>
        <begin position="568"/>
        <end position="588"/>
    </location>
</feature>
<keyword evidence="4" id="KW-0813">Transport</keyword>
<feature type="transmembrane region" description="Helical" evidence="12">
    <location>
        <begin position="59"/>
        <end position="76"/>
    </location>
</feature>
<keyword evidence="10 12" id="KW-0472">Membrane</keyword>
<dbReference type="EMBL" id="KI913998">
    <property type="protein sequence ID" value="ETV92736.1"/>
    <property type="molecule type" value="Genomic_DNA"/>
</dbReference>
<feature type="transmembrane region" description="Helical" evidence="12">
    <location>
        <begin position="652"/>
        <end position="674"/>
    </location>
</feature>
<dbReference type="STRING" id="157072.A0A024TGM3"/>
<evidence type="ECO:0000256" key="2">
    <source>
        <dbReference type="ARBA" id="ARBA00009286"/>
    </source>
</evidence>
<keyword evidence="6" id="KW-0677">Repeat</keyword>
<dbReference type="RefSeq" id="XP_008878772.1">
    <property type="nucleotide sequence ID" value="XM_008880550.1"/>
</dbReference>
<comment type="subunit">
    <text evidence="3">Homodimer.</text>
</comment>
<organism evidence="14">
    <name type="scientific">Aphanomyces invadans</name>
    <dbReference type="NCBI Taxonomy" id="157072"/>
    <lineage>
        <taxon>Eukaryota</taxon>
        <taxon>Sar</taxon>
        <taxon>Stramenopiles</taxon>
        <taxon>Oomycota</taxon>
        <taxon>Saprolegniomycetes</taxon>
        <taxon>Saprolegniales</taxon>
        <taxon>Verrucalvaceae</taxon>
        <taxon>Aphanomyces</taxon>
    </lineage>
</organism>
<feature type="transmembrane region" description="Helical" evidence="12">
    <location>
        <begin position="199"/>
        <end position="222"/>
    </location>
</feature>
<dbReference type="PANTHER" id="PTHR46988:SF2">
    <property type="entry name" value="TWO PORE CALCIUM CHANNEL PROTEIN 1"/>
    <property type="match status" value="1"/>
</dbReference>
<evidence type="ECO:0000256" key="8">
    <source>
        <dbReference type="ARBA" id="ARBA00022989"/>
    </source>
</evidence>
<evidence type="ECO:0000256" key="10">
    <source>
        <dbReference type="ARBA" id="ARBA00023136"/>
    </source>
</evidence>
<dbReference type="eggNOG" id="KOG2301">
    <property type="taxonomic scope" value="Eukaryota"/>
</dbReference>
<keyword evidence="8 12" id="KW-1133">Transmembrane helix</keyword>
<keyword evidence="7" id="KW-0106">Calcium</keyword>
<dbReference type="PROSITE" id="PS50222">
    <property type="entry name" value="EF_HAND_2"/>
    <property type="match status" value="1"/>
</dbReference>
<dbReference type="VEuPathDB" id="FungiDB:H310_13157"/>
<evidence type="ECO:0000256" key="7">
    <source>
        <dbReference type="ARBA" id="ARBA00022837"/>
    </source>
</evidence>
<dbReference type="InterPro" id="IPR018247">
    <property type="entry name" value="EF_Hand_1_Ca_BS"/>
</dbReference>
<dbReference type="GO" id="GO:0016020">
    <property type="term" value="C:membrane"/>
    <property type="evidence" value="ECO:0007669"/>
    <property type="project" value="UniProtKB-SubCell"/>
</dbReference>
<evidence type="ECO:0000256" key="5">
    <source>
        <dbReference type="ARBA" id="ARBA00022692"/>
    </source>
</evidence>
<comment type="similarity">
    <text evidence="2">Belongs to the calcium channel alpha-1 subunit (TC 1.A.1.11) family. Two pore calcium channel subfamily.</text>
</comment>
<evidence type="ECO:0000256" key="6">
    <source>
        <dbReference type="ARBA" id="ARBA00022737"/>
    </source>
</evidence>
<feature type="transmembrane region" description="Helical" evidence="12">
    <location>
        <begin position="622"/>
        <end position="645"/>
    </location>
</feature>
<name>A0A024TGM3_9STRA</name>
<evidence type="ECO:0000313" key="14">
    <source>
        <dbReference type="EMBL" id="ETV92736.1"/>
    </source>
</evidence>
<dbReference type="Gene3D" id="1.20.120.350">
    <property type="entry name" value="Voltage-gated potassium channels. Chain C"/>
    <property type="match status" value="1"/>
</dbReference>
<evidence type="ECO:0000256" key="1">
    <source>
        <dbReference type="ARBA" id="ARBA00004141"/>
    </source>
</evidence>
<dbReference type="InterPro" id="IPR027359">
    <property type="entry name" value="Volt_channel_dom_sf"/>
</dbReference>
<evidence type="ECO:0000256" key="3">
    <source>
        <dbReference type="ARBA" id="ARBA00011738"/>
    </source>
</evidence>
<dbReference type="OrthoDB" id="416585at2759"/>
<sequence>MHQRGGGRAMDSTPLLAKENDDMLFSASWLVEDAFLCVSRPEPVRTPLAHRIYVVHSKLAFVGRYVLYVLIGLAFVQTPHWCDESKPFPCGDPADVATPMTFQMNYLSTAQSQTLEATCLFLLLVNVLVPFAYLHERFLVRHESRVELVLLVVSLVDLSLSAVLPETYAPIAHLHIHDYVRIALLVTTHTSLRRSLRKILLVLSEIYSILSLVFVFILFYAWMSIVLFSGTPEGDAQMPNMTTACWHFYVLLTTSNFPDIMMPAYNANRATCLFFMLFICFGLFFLMNVVLAVIFNNFARYTEAETKLRHGIRETKLTQAFHLLATHTTRFSRDGASADGIALDVCVRMFDELNRCKHVSHIQKAKMRQVFAALDTNGDNQIQLGEFLQTCDVLETLLFADDVFQSEVEVWCPAVVHASWYVALDRVIRSQYFEWIVDAALVLNAVLVVIESSGVIYGNTSADDHWDGWDRFEVAFTTLYVLEMTAKIVLDGMRRYWASVKNRFDCIITVAVVAVDMVAYIGSASPSPQLVRVFLIARCLRLFRLIINVRGYRLIFTTWFRLLRFGMHLLLLLFCHMYMFALLGNQLFGGRISPAGMRTAFPDDPYTQADYMANNFNDMPGAIVTLFELILVNNWVVIAGGHVAVTSTYARWFFIAYHVLGVTFLLNLVVASILDAFLDEYKTEHAKTVTEVDGTDFTASPWIDRNAAGRVSRDVGPLASTLQHRPNYGTSKVSA</sequence>
<dbReference type="PROSITE" id="PS00018">
    <property type="entry name" value="EF_HAND_1"/>
    <property type="match status" value="1"/>
</dbReference>
<dbReference type="InterPro" id="IPR005821">
    <property type="entry name" value="Ion_trans_dom"/>
</dbReference>
<dbReference type="Gene3D" id="1.10.287.70">
    <property type="match status" value="2"/>
</dbReference>
<gene>
    <name evidence="14" type="ORF">H310_13157</name>
</gene>
<protein>
    <recommendedName>
        <fullName evidence="13">EF-hand domain-containing protein</fullName>
    </recommendedName>
</protein>
<dbReference type="InterPro" id="IPR002048">
    <property type="entry name" value="EF_hand_dom"/>
</dbReference>
<keyword evidence="11" id="KW-0407">Ion channel</keyword>
<dbReference type="GO" id="GO:0005509">
    <property type="term" value="F:calcium ion binding"/>
    <property type="evidence" value="ECO:0007669"/>
    <property type="project" value="InterPro"/>
</dbReference>
<keyword evidence="9" id="KW-0406">Ion transport</keyword>
<feature type="transmembrane region" description="Helical" evidence="12">
    <location>
        <begin position="114"/>
        <end position="134"/>
    </location>
</feature>
<reference evidence="14" key="1">
    <citation type="submission" date="2013-12" db="EMBL/GenBank/DDBJ databases">
        <title>The Genome Sequence of Aphanomyces invadans NJM9701.</title>
        <authorList>
            <consortium name="The Broad Institute Genomics Platform"/>
            <person name="Russ C."/>
            <person name="Tyler B."/>
            <person name="van West P."/>
            <person name="Dieguez-Uribeondo J."/>
            <person name="Young S.K."/>
            <person name="Zeng Q."/>
            <person name="Gargeya S."/>
            <person name="Fitzgerald M."/>
            <person name="Abouelleil A."/>
            <person name="Alvarado L."/>
            <person name="Chapman S.B."/>
            <person name="Gainer-Dewar J."/>
            <person name="Goldberg J."/>
            <person name="Griggs A."/>
            <person name="Gujja S."/>
            <person name="Hansen M."/>
            <person name="Howarth C."/>
            <person name="Imamovic A."/>
            <person name="Ireland A."/>
            <person name="Larimer J."/>
            <person name="McCowan C."/>
            <person name="Murphy C."/>
            <person name="Pearson M."/>
            <person name="Poon T.W."/>
            <person name="Priest M."/>
            <person name="Roberts A."/>
            <person name="Saif S."/>
            <person name="Shea T."/>
            <person name="Sykes S."/>
            <person name="Wortman J."/>
            <person name="Nusbaum C."/>
            <person name="Birren B."/>
        </authorList>
    </citation>
    <scope>NUCLEOTIDE SEQUENCE [LARGE SCALE GENOMIC DNA]</scope>
    <source>
        <strain evidence="14">NJM9701</strain>
    </source>
</reference>
<dbReference type="AlphaFoldDB" id="A0A024TGM3"/>
<evidence type="ECO:0000256" key="11">
    <source>
        <dbReference type="ARBA" id="ARBA00023303"/>
    </source>
</evidence>
<evidence type="ECO:0000256" key="12">
    <source>
        <dbReference type="SAM" id="Phobius"/>
    </source>
</evidence>
<proteinExistence type="inferred from homology"/>
<evidence type="ECO:0000256" key="4">
    <source>
        <dbReference type="ARBA" id="ARBA00022448"/>
    </source>
</evidence>
<dbReference type="Pfam" id="PF00520">
    <property type="entry name" value="Ion_trans"/>
    <property type="match status" value="2"/>
</dbReference>
<dbReference type="InterPro" id="IPR044581">
    <property type="entry name" value="TPC1_plant"/>
</dbReference>
<evidence type="ECO:0000256" key="9">
    <source>
        <dbReference type="ARBA" id="ARBA00023065"/>
    </source>
</evidence>
<dbReference type="SUPFAM" id="SSF81324">
    <property type="entry name" value="Voltage-gated potassium channels"/>
    <property type="match status" value="2"/>
</dbReference>